<organism evidence="1 2">
    <name type="scientific">Anaerococcus prevotii (strain ATCC 9321 / DSM 20548 / JCM 6508 / NCTC 11806 / PC1)</name>
    <name type="common">Peptostreptococcus prevotii</name>
    <name type="synonym">Peptococcus prevotii</name>
    <dbReference type="NCBI Taxonomy" id="525919"/>
    <lineage>
        <taxon>Bacteria</taxon>
        <taxon>Bacillati</taxon>
        <taxon>Bacillota</taxon>
        <taxon>Tissierellia</taxon>
        <taxon>Tissierellales</taxon>
        <taxon>Peptoniphilaceae</taxon>
        <taxon>Anaerococcus</taxon>
    </lineage>
</organism>
<evidence type="ECO:0000313" key="2">
    <source>
        <dbReference type="Proteomes" id="UP000002294"/>
    </source>
</evidence>
<dbReference type="KEGG" id="apr:Apre_1156"/>
<dbReference type="RefSeq" id="WP_015778083.1">
    <property type="nucleotide sequence ID" value="NC_013171.1"/>
</dbReference>
<reference evidence="1 2" key="1">
    <citation type="journal article" date="2009" name="Stand. Genomic Sci.">
        <title>Complete genome sequence of Anaerococcus prevotii type strain (PC1).</title>
        <authorList>
            <person name="Labutti K."/>
            <person name="Pukall R."/>
            <person name="Steenblock K."/>
            <person name="Glavina Del Rio T."/>
            <person name="Tice H."/>
            <person name="Copeland A."/>
            <person name="Cheng J.F."/>
            <person name="Lucas S."/>
            <person name="Chen F."/>
            <person name="Nolan M."/>
            <person name="Bruce D."/>
            <person name="Goodwin L."/>
            <person name="Pitluck S."/>
            <person name="Ivanova N."/>
            <person name="Mavromatis K."/>
            <person name="Ovchinnikova G."/>
            <person name="Pati A."/>
            <person name="Chen A."/>
            <person name="Palaniappan K."/>
            <person name="Land M."/>
            <person name="Hauser L."/>
            <person name="Chang Y.J."/>
            <person name="Jeffries C.D."/>
            <person name="Chain P."/>
            <person name="Saunders E."/>
            <person name="Brettin T."/>
            <person name="Detter J.C."/>
            <person name="Han C."/>
            <person name="Goker M."/>
            <person name="Bristow J."/>
            <person name="Eisen J.A."/>
            <person name="Markowitz V."/>
            <person name="Hugenholtz P."/>
            <person name="Kyrpides N.C."/>
            <person name="Klenk H.P."/>
            <person name="Lapidus A."/>
        </authorList>
    </citation>
    <scope>NUCLEOTIDE SEQUENCE [LARGE SCALE GENOMIC DNA]</scope>
    <source>
        <strain evidence="2">ATCC 9321 / DSM 20548 / JCM 6508 / NCTC 11806 / PC1</strain>
    </source>
</reference>
<dbReference type="eggNOG" id="COG3467">
    <property type="taxonomic scope" value="Bacteria"/>
</dbReference>
<dbReference type="Pfam" id="PF12900">
    <property type="entry name" value="Pyridox_ox_2"/>
    <property type="match status" value="1"/>
</dbReference>
<protein>
    <submittedName>
        <fullName evidence="1">Nitroimidazole resistance protein, putative</fullName>
    </submittedName>
</protein>
<evidence type="ECO:0000313" key="1">
    <source>
        <dbReference type="EMBL" id="ACV29182.1"/>
    </source>
</evidence>
<name>C7RDB9_ANAPD</name>
<dbReference type="HOGENOM" id="CLU_067890_2_1_9"/>
<dbReference type="Gene3D" id="2.30.110.10">
    <property type="entry name" value="Electron Transport, Fmn-binding Protein, Chain A"/>
    <property type="match status" value="1"/>
</dbReference>
<dbReference type="PANTHER" id="PTHR34071:SF2">
    <property type="entry name" value="FLAVIN-NUCLEOTIDE-BINDING PROTEIN"/>
    <property type="match status" value="1"/>
</dbReference>
<proteinExistence type="predicted"/>
<dbReference type="EMBL" id="CP001708">
    <property type="protein sequence ID" value="ACV29182.1"/>
    <property type="molecule type" value="Genomic_DNA"/>
</dbReference>
<dbReference type="InterPro" id="IPR024747">
    <property type="entry name" value="Pyridox_Oxase-rel"/>
</dbReference>
<gene>
    <name evidence="1" type="ordered locus">Apre_1156</name>
</gene>
<dbReference type="SUPFAM" id="SSF50475">
    <property type="entry name" value="FMN-binding split barrel"/>
    <property type="match status" value="1"/>
</dbReference>
<sequence length="164" mass="18872">MRRKDREKDKNFALEIIDKVSFGVMTIGESAYSIPLTFARKGDYLYFHGAKIGEKNSLLDKEKRVRIVFVGDNYLPDPISHEEIMKEPKKLAKLFTLKYESAIVEGTCSLIEDKKERDLALTLICKKFYPDLDDYIKMAVKMNGDITACYKMKIEEISGKSNIN</sequence>
<dbReference type="InterPro" id="IPR012349">
    <property type="entry name" value="Split_barrel_FMN-bd"/>
</dbReference>
<dbReference type="PANTHER" id="PTHR34071">
    <property type="entry name" value="5-NITROIMIDAZOLE ANTIBIOTICS RESISTANCE PROTEIN, NIMA-FAMILY-RELATED PROTEIN-RELATED"/>
    <property type="match status" value="1"/>
</dbReference>
<dbReference type="STRING" id="525919.Apre_1156"/>
<keyword evidence="2" id="KW-1185">Reference proteome</keyword>
<dbReference type="AlphaFoldDB" id="C7RDB9"/>
<accession>C7RDB9</accession>
<dbReference type="Proteomes" id="UP000002294">
    <property type="component" value="Chromosome"/>
</dbReference>
<dbReference type="OrthoDB" id="9794935at2"/>